<dbReference type="GO" id="GO:0006955">
    <property type="term" value="P:immune response"/>
    <property type="evidence" value="ECO:0007669"/>
    <property type="project" value="TreeGrafter"/>
</dbReference>
<dbReference type="GO" id="GO:0004888">
    <property type="term" value="F:transmembrane signaling receptor activity"/>
    <property type="evidence" value="ECO:0007669"/>
    <property type="project" value="TreeGrafter"/>
</dbReference>
<keyword evidence="3" id="KW-0812">Transmembrane</keyword>
<protein>
    <recommendedName>
        <fullName evidence="5">Ig-like domain-containing protein</fullName>
    </recommendedName>
</protein>
<evidence type="ECO:0000256" key="4">
    <source>
        <dbReference type="SAM" id="SignalP"/>
    </source>
</evidence>
<dbReference type="Pfam" id="PF13895">
    <property type="entry name" value="Ig_2"/>
    <property type="match status" value="2"/>
</dbReference>
<dbReference type="GO" id="GO:0009897">
    <property type="term" value="C:external side of plasma membrane"/>
    <property type="evidence" value="ECO:0007669"/>
    <property type="project" value="TreeGrafter"/>
</dbReference>
<evidence type="ECO:0000259" key="5">
    <source>
        <dbReference type="PROSITE" id="PS50835"/>
    </source>
</evidence>
<dbReference type="AlphaFoldDB" id="A0A8C1WHU8"/>
<dbReference type="SMART" id="SM00409">
    <property type="entry name" value="IG"/>
    <property type="match status" value="2"/>
</dbReference>
<accession>A0A8C1WHU8</accession>
<sequence length="493" mass="55236">MKSIYYLCIYLFNAWMNAYMYACSKACTVCTQECINTCMNIYSRKLTLFFCRVDSTKSLFNDCQSIKFHNNKVVRQPAVREYASPIYLFSFLLVFLLPKFPQVYIGDDVTLICKGGSKPTTWFIDDKQQSHQDYSMFLTAVTPKNNGTYKCEQDGLMSEPLTLTVLELEPHAQLSPSVGGAVMIKGDGRNLVLQAEDDLKNWTCSVLRGVSRFGLGVNLDEQMKRAVILAELKEAERATFWCQKKNIYRSNTVTLKMTEHMVMLVPPAVPALQGESVTLRCVVWGGLELENVVFYKDNTKIMNSSGGTYTITNATQDDNGKYSCRATYRFSHISAGAAQKEGDSDAQELKVIGGPAAAVISGSTKSLQCSCPRCPDNCTSCHWDHTPFNDPHSRRRLPENDRSITAEEEGLYSCRFDCGKGLSRFSDSYSYKAQPAEFGGLLYILLGVAALIILVGVTVWMLKRRKRGGSNAQVTGRGKDNDVLTHFERREDF</sequence>
<evidence type="ECO:0000256" key="1">
    <source>
        <dbReference type="ARBA" id="ARBA00022729"/>
    </source>
</evidence>
<keyword evidence="3" id="KW-0472">Membrane</keyword>
<proteinExistence type="predicted"/>
<dbReference type="InterPro" id="IPR003598">
    <property type="entry name" value="Ig_sub2"/>
</dbReference>
<dbReference type="SUPFAM" id="SSF48726">
    <property type="entry name" value="Immunoglobulin"/>
    <property type="match status" value="2"/>
</dbReference>
<feature type="chain" id="PRO_5034504672" description="Ig-like domain-containing protein" evidence="4">
    <location>
        <begin position="23"/>
        <end position="493"/>
    </location>
</feature>
<evidence type="ECO:0000313" key="6">
    <source>
        <dbReference type="Ensembl" id="ENSCCRP00015066496.1"/>
    </source>
</evidence>
<dbReference type="InterPro" id="IPR013783">
    <property type="entry name" value="Ig-like_fold"/>
</dbReference>
<dbReference type="Gene3D" id="2.60.40.10">
    <property type="entry name" value="Immunoglobulins"/>
    <property type="match status" value="2"/>
</dbReference>
<feature type="signal peptide" evidence="4">
    <location>
        <begin position="1"/>
        <end position="22"/>
    </location>
</feature>
<keyword evidence="3" id="KW-1133">Transmembrane helix</keyword>
<dbReference type="SMART" id="SM00408">
    <property type="entry name" value="IGc2"/>
    <property type="match status" value="2"/>
</dbReference>
<dbReference type="Proteomes" id="UP000694700">
    <property type="component" value="Unplaced"/>
</dbReference>
<organism evidence="6 7">
    <name type="scientific">Cyprinus carpio</name>
    <name type="common">Common carp</name>
    <dbReference type="NCBI Taxonomy" id="7962"/>
    <lineage>
        <taxon>Eukaryota</taxon>
        <taxon>Metazoa</taxon>
        <taxon>Chordata</taxon>
        <taxon>Craniata</taxon>
        <taxon>Vertebrata</taxon>
        <taxon>Euteleostomi</taxon>
        <taxon>Actinopterygii</taxon>
        <taxon>Neopterygii</taxon>
        <taxon>Teleostei</taxon>
        <taxon>Ostariophysi</taxon>
        <taxon>Cypriniformes</taxon>
        <taxon>Cyprinidae</taxon>
        <taxon>Cyprininae</taxon>
        <taxon>Cyprinus</taxon>
    </lineage>
</organism>
<dbReference type="InterPro" id="IPR036179">
    <property type="entry name" value="Ig-like_dom_sf"/>
</dbReference>
<feature type="domain" description="Ig-like" evidence="5">
    <location>
        <begin position="260"/>
        <end position="334"/>
    </location>
</feature>
<dbReference type="InterPro" id="IPR050488">
    <property type="entry name" value="Ig_Fc_receptor"/>
</dbReference>
<keyword evidence="2" id="KW-1015">Disulfide bond</keyword>
<evidence type="ECO:0000256" key="2">
    <source>
        <dbReference type="ARBA" id="ARBA00023157"/>
    </source>
</evidence>
<dbReference type="InterPro" id="IPR003599">
    <property type="entry name" value="Ig_sub"/>
</dbReference>
<dbReference type="PROSITE" id="PS50835">
    <property type="entry name" value="IG_LIKE"/>
    <property type="match status" value="1"/>
</dbReference>
<reference evidence="6" key="1">
    <citation type="submission" date="2025-08" db="UniProtKB">
        <authorList>
            <consortium name="Ensembl"/>
        </authorList>
    </citation>
    <scope>IDENTIFICATION</scope>
</reference>
<evidence type="ECO:0000313" key="7">
    <source>
        <dbReference type="Proteomes" id="UP000694700"/>
    </source>
</evidence>
<dbReference type="GO" id="GO:0007166">
    <property type="term" value="P:cell surface receptor signaling pathway"/>
    <property type="evidence" value="ECO:0007669"/>
    <property type="project" value="TreeGrafter"/>
</dbReference>
<dbReference type="InterPro" id="IPR007110">
    <property type="entry name" value="Ig-like_dom"/>
</dbReference>
<dbReference type="PANTHER" id="PTHR11481:SF64">
    <property type="entry name" value="FC RECEPTOR-LIKE PROTEIN 4"/>
    <property type="match status" value="1"/>
</dbReference>
<dbReference type="PANTHER" id="PTHR11481">
    <property type="entry name" value="IMMUNOGLOBULIN FC RECEPTOR"/>
    <property type="match status" value="1"/>
</dbReference>
<evidence type="ECO:0000256" key="3">
    <source>
        <dbReference type="SAM" id="Phobius"/>
    </source>
</evidence>
<dbReference type="Ensembl" id="ENSCCRT00015068671.1">
    <property type="protein sequence ID" value="ENSCCRP00015066496.1"/>
    <property type="gene ID" value="ENSCCRG00015027099.1"/>
</dbReference>
<feature type="transmembrane region" description="Helical" evidence="3">
    <location>
        <begin position="440"/>
        <end position="462"/>
    </location>
</feature>
<keyword evidence="1 4" id="KW-0732">Signal</keyword>
<name>A0A8C1WHU8_CYPCA</name>